<accession>A0A1X7VQ49</accession>
<proteinExistence type="predicted"/>
<dbReference type="AlphaFoldDB" id="A0A1X7VQ49"/>
<dbReference type="EnsemblMetazoa" id="Aqu2.1.42491_001">
    <property type="protein sequence ID" value="Aqu2.1.42491_001"/>
    <property type="gene ID" value="Aqu2.1.42491"/>
</dbReference>
<evidence type="ECO:0000313" key="1">
    <source>
        <dbReference type="EnsemblMetazoa" id="Aqu2.1.42491_001"/>
    </source>
</evidence>
<protein>
    <submittedName>
        <fullName evidence="1">Uncharacterized protein</fullName>
    </submittedName>
</protein>
<name>A0A1X7VQ49_AMPQE</name>
<sequence length="52" mass="6039">VDSLWYGKSSKIFLPPFRSYSLLRVEWEKAKSVLLYLLVALIKVHEQTIDTG</sequence>
<organism evidence="1">
    <name type="scientific">Amphimedon queenslandica</name>
    <name type="common">Sponge</name>
    <dbReference type="NCBI Taxonomy" id="400682"/>
    <lineage>
        <taxon>Eukaryota</taxon>
        <taxon>Metazoa</taxon>
        <taxon>Porifera</taxon>
        <taxon>Demospongiae</taxon>
        <taxon>Heteroscleromorpha</taxon>
        <taxon>Haplosclerida</taxon>
        <taxon>Niphatidae</taxon>
        <taxon>Amphimedon</taxon>
    </lineage>
</organism>
<dbReference type="InParanoid" id="A0A1X7VQ49"/>
<reference evidence="1" key="1">
    <citation type="submission" date="2017-05" db="UniProtKB">
        <authorList>
            <consortium name="EnsemblMetazoa"/>
        </authorList>
    </citation>
    <scope>IDENTIFICATION</scope>
</reference>